<dbReference type="SUPFAM" id="SSF51735">
    <property type="entry name" value="NAD(P)-binding Rossmann-fold domains"/>
    <property type="match status" value="1"/>
</dbReference>
<comment type="caution">
    <text evidence="3">The sequence shown here is derived from an EMBL/GenBank/DDBJ whole genome shotgun (WGS) entry which is preliminary data.</text>
</comment>
<evidence type="ECO:0000256" key="1">
    <source>
        <dbReference type="ARBA" id="ARBA00006484"/>
    </source>
</evidence>
<dbReference type="AlphaFoldDB" id="A0A255YYQ3"/>
<keyword evidence="2" id="KW-0560">Oxidoreductase</keyword>
<evidence type="ECO:0000256" key="2">
    <source>
        <dbReference type="ARBA" id="ARBA00023002"/>
    </source>
</evidence>
<dbReference type="PANTHER" id="PTHR24321:SF8">
    <property type="entry name" value="ESTRADIOL 17-BETA-DEHYDROGENASE 8-RELATED"/>
    <property type="match status" value="1"/>
</dbReference>
<organism evidence="3 4">
    <name type="scientific">Niveispirillum lacus</name>
    <dbReference type="NCBI Taxonomy" id="1981099"/>
    <lineage>
        <taxon>Bacteria</taxon>
        <taxon>Pseudomonadati</taxon>
        <taxon>Pseudomonadota</taxon>
        <taxon>Alphaproteobacteria</taxon>
        <taxon>Rhodospirillales</taxon>
        <taxon>Azospirillaceae</taxon>
        <taxon>Niveispirillum</taxon>
    </lineage>
</organism>
<dbReference type="NCBIfam" id="NF005559">
    <property type="entry name" value="PRK07231.1"/>
    <property type="match status" value="1"/>
</dbReference>
<dbReference type="PROSITE" id="PS00061">
    <property type="entry name" value="ADH_SHORT"/>
    <property type="match status" value="1"/>
</dbReference>
<dbReference type="PRINTS" id="PR00080">
    <property type="entry name" value="SDRFAMILY"/>
</dbReference>
<name>A0A255YYQ3_9PROT</name>
<dbReference type="EMBL" id="NOXU01000029">
    <property type="protein sequence ID" value="OYQ34309.1"/>
    <property type="molecule type" value="Genomic_DNA"/>
</dbReference>
<dbReference type="InterPro" id="IPR020904">
    <property type="entry name" value="Sc_DH/Rdtase_CS"/>
</dbReference>
<comment type="similarity">
    <text evidence="1">Belongs to the short-chain dehydrogenases/reductases (SDR) family.</text>
</comment>
<dbReference type="RefSeq" id="WP_094456717.1">
    <property type="nucleotide sequence ID" value="NZ_NOXU01000029.1"/>
</dbReference>
<accession>A0A255YYQ3</accession>
<evidence type="ECO:0000313" key="4">
    <source>
        <dbReference type="Proteomes" id="UP000216998"/>
    </source>
</evidence>
<dbReference type="Proteomes" id="UP000216998">
    <property type="component" value="Unassembled WGS sequence"/>
</dbReference>
<dbReference type="InterPro" id="IPR002347">
    <property type="entry name" value="SDR_fam"/>
</dbReference>
<dbReference type="OrthoDB" id="7499742at2"/>
<protein>
    <submittedName>
        <fullName evidence="3">Short-chain dehydrogenase</fullName>
    </submittedName>
</protein>
<reference evidence="3 4" key="1">
    <citation type="submission" date="2017-07" db="EMBL/GenBank/DDBJ databases">
        <title>Niveispirillum cyanobacteriorum sp. nov., isolated from cyanobacterial aggregates in a eutrophic lake.</title>
        <authorList>
            <person name="Cai H."/>
        </authorList>
    </citation>
    <scope>NUCLEOTIDE SEQUENCE [LARGE SCALE GENOMIC DNA]</scope>
    <source>
        <strain evidence="4">TH1-14</strain>
    </source>
</reference>
<dbReference type="Gene3D" id="3.40.50.720">
    <property type="entry name" value="NAD(P)-binding Rossmann-like Domain"/>
    <property type="match status" value="1"/>
</dbReference>
<proteinExistence type="inferred from homology"/>
<dbReference type="GO" id="GO:0016491">
    <property type="term" value="F:oxidoreductase activity"/>
    <property type="evidence" value="ECO:0007669"/>
    <property type="project" value="UniProtKB-KW"/>
</dbReference>
<dbReference type="FunFam" id="3.40.50.720:FF:000084">
    <property type="entry name" value="Short-chain dehydrogenase reductase"/>
    <property type="match status" value="1"/>
</dbReference>
<sequence>MGRLQGKVALVTGASSNPGLGYATACRLAAEGARLVTTDMDEAGAGLCAAAIRDVGGEAIHLRHDVVSEEDWARVIAETDNRFGRLDILVNNAGIHLTKSVDDTTPKEFQRQLDVNLVGTFLGVKTALPLLRRSGGGSIVNLSSIAGTLGIHGLSAYAAAKGGVRTMTKTIAIEGAPDNIRCNSIHPGMIWTNMMKQAAVSAEAVKDALMAAIPLRRMGEPDDIANAVLFLASDESRYITGIELYVDGGMWAQ</sequence>
<evidence type="ECO:0000313" key="3">
    <source>
        <dbReference type="EMBL" id="OYQ34309.1"/>
    </source>
</evidence>
<dbReference type="PRINTS" id="PR00081">
    <property type="entry name" value="GDHRDH"/>
</dbReference>
<gene>
    <name evidence="3" type="ORF">CHU95_12820</name>
</gene>
<dbReference type="PANTHER" id="PTHR24321">
    <property type="entry name" value="DEHYDROGENASES, SHORT CHAIN"/>
    <property type="match status" value="1"/>
</dbReference>
<keyword evidence="4" id="KW-1185">Reference proteome</keyword>
<dbReference type="InterPro" id="IPR036291">
    <property type="entry name" value="NAD(P)-bd_dom_sf"/>
</dbReference>
<dbReference type="Pfam" id="PF13561">
    <property type="entry name" value="adh_short_C2"/>
    <property type="match status" value="1"/>
</dbReference>